<sequence>MSSDEKGGSLSSQEGQEDEVAMEEAREVTVIPVVDNPSEISENHCPVAVGIGIPDSGLATERDNQIESSNEGLEYTDSWAPNVANASQPDHPRTNTTEQETGGPDAVIRARREGESGPQSSQEGLEDEAAIEEAQEVTALRDNPNEIDEHHRPVAVGIGIPESGLATERDNQIESLNEGNENTDNQEHAVANASQTNLYRTNNTEQQTGATDSVTKVTRDAALTLALHESFGVHWEKSPRITGQDHAIEDQSDPTEAQDDVAIPMIPMMGNEGEPGVDRTATRTTTNGHQRPGAEWVVGIDGDVGENSTSSSSASYTRTNTIVSATLVDSTYVDEQVKERIRQELLANAVQAQVEHTSNINIGAVDQQPGRFGRRAMILYSGLSLLVVIALIATIVGFLVSRDEGQSVSLCDKWTLSGSPILMTHASTQYFTWATAIDAGKFILPDACHIQTGGRLMVVKTLGTGSPLTVSTCKEATNFPARLEVLEGACTDAQCKEAVNNTLCPGRMHSDKVTFDSVYGQEYFFVVSGFTSNDDVVGMSIRAKHDTCETAQGPIIPDTNFVHRSVIDSNSKWCNQSCWYGAGQLFGPGAWYKLLATGATITATVSCDPASVADLMLTNFTGLSLTVLEGGCDSSACVDAAIRPCQFDTAVSFKSRPDQEYWLLVRARSSKRALAEGVRFNLSVASAGGQTNDRCGTAQPIPFVGGEDNRSKPYFVQGSTIEADSYSSTDVKLPQCGEIPNNHESGGVWFSVQGTGKGIRASTCHTWWLPAEGRLPFVPLEISARVFTTRVSVYEGYCQGSADEGGLRCVENTHVEFCEVLPHSLGKVTWQSKENSTYYIYVQSLFQEDERFNYTATEGHFVLSLEDAPLPPTLCDIEVDLKCISGCQYGEVPSCQEQPKQIEFTNVGGKCGNYNNQPQYYCEDFGEGPPALNTSEGFGHLLVSYFTDGHAANASFIVVTNRLNKGDIYFQDWVELGGDMLLYGKGDEIEFSRYLNFSLYSSNETSADALMQVVTFDTDCDFGLDDSRHGSIKLSSFTNTKQGEVVLQSGAPDLNIFYTVWDAAVQAPLGSHGLIMKHWDFELILGGFGFVRYPWDEPTNTSLIPGYRPKKWTINSFTDFLHPSIITMFGKPRVDSDETCQLQVLSML</sequence>
<keyword evidence="2" id="KW-0472">Membrane</keyword>
<feature type="compositionally biased region" description="Acidic residues" evidence="1">
    <location>
        <begin position="250"/>
        <end position="259"/>
    </location>
</feature>
<dbReference type="EMBL" id="CAICTM010000160">
    <property type="protein sequence ID" value="CAB9503276.1"/>
    <property type="molecule type" value="Genomic_DNA"/>
</dbReference>
<evidence type="ECO:0000256" key="2">
    <source>
        <dbReference type="SAM" id="Phobius"/>
    </source>
</evidence>
<evidence type="ECO:0000313" key="4">
    <source>
        <dbReference type="EMBL" id="CAB9503276.1"/>
    </source>
</evidence>
<feature type="compositionally biased region" description="Polar residues" evidence="1">
    <location>
        <begin position="84"/>
        <end position="100"/>
    </location>
</feature>
<feature type="region of interest" description="Disordered" evidence="1">
    <location>
        <begin position="52"/>
        <end position="104"/>
    </location>
</feature>
<feature type="domain" description="DUF7467" evidence="3">
    <location>
        <begin position="949"/>
        <end position="1023"/>
    </location>
</feature>
<name>A0A9N8H6X8_9STRA</name>
<evidence type="ECO:0000313" key="5">
    <source>
        <dbReference type="Proteomes" id="UP001153069"/>
    </source>
</evidence>
<dbReference type="AlphaFoldDB" id="A0A9N8H6X8"/>
<reference evidence="4" key="1">
    <citation type="submission" date="2020-06" db="EMBL/GenBank/DDBJ databases">
        <authorList>
            <consortium name="Plant Systems Biology data submission"/>
        </authorList>
    </citation>
    <scope>NUCLEOTIDE SEQUENCE</scope>
    <source>
        <strain evidence="4">D6</strain>
    </source>
</reference>
<keyword evidence="2" id="KW-0812">Transmembrane</keyword>
<evidence type="ECO:0000256" key="1">
    <source>
        <dbReference type="SAM" id="MobiDB-lite"/>
    </source>
</evidence>
<dbReference type="Pfam" id="PF24269">
    <property type="entry name" value="DUF7467"/>
    <property type="match status" value="1"/>
</dbReference>
<evidence type="ECO:0000259" key="3">
    <source>
        <dbReference type="Pfam" id="PF24269"/>
    </source>
</evidence>
<proteinExistence type="predicted"/>
<accession>A0A9N8H6X8</accession>
<keyword evidence="5" id="KW-1185">Reference proteome</keyword>
<protein>
    <recommendedName>
        <fullName evidence="3">DUF7467 domain-containing protein</fullName>
    </recommendedName>
</protein>
<organism evidence="4 5">
    <name type="scientific">Seminavis robusta</name>
    <dbReference type="NCBI Taxonomy" id="568900"/>
    <lineage>
        <taxon>Eukaryota</taxon>
        <taxon>Sar</taxon>
        <taxon>Stramenopiles</taxon>
        <taxon>Ochrophyta</taxon>
        <taxon>Bacillariophyta</taxon>
        <taxon>Bacillariophyceae</taxon>
        <taxon>Bacillariophycidae</taxon>
        <taxon>Naviculales</taxon>
        <taxon>Naviculaceae</taxon>
        <taxon>Seminavis</taxon>
    </lineage>
</organism>
<comment type="caution">
    <text evidence="4">The sequence shown here is derived from an EMBL/GenBank/DDBJ whole genome shotgun (WGS) entry which is preliminary data.</text>
</comment>
<dbReference type="Proteomes" id="UP001153069">
    <property type="component" value="Unassembled WGS sequence"/>
</dbReference>
<feature type="region of interest" description="Disordered" evidence="1">
    <location>
        <begin position="236"/>
        <end position="294"/>
    </location>
</feature>
<dbReference type="InterPro" id="IPR055890">
    <property type="entry name" value="DUF7467"/>
</dbReference>
<feature type="region of interest" description="Disordered" evidence="1">
    <location>
        <begin position="1"/>
        <end position="26"/>
    </location>
</feature>
<keyword evidence="2" id="KW-1133">Transmembrane helix</keyword>
<feature type="region of interest" description="Disordered" evidence="1">
    <location>
        <begin position="196"/>
        <end position="215"/>
    </location>
</feature>
<gene>
    <name evidence="4" type="ORF">SEMRO_161_G072410.1</name>
</gene>
<feature type="transmembrane region" description="Helical" evidence="2">
    <location>
        <begin position="377"/>
        <end position="400"/>
    </location>
</feature>